<evidence type="ECO:0000313" key="1">
    <source>
        <dbReference type="EMBL" id="CAA2998903.1"/>
    </source>
</evidence>
<protein>
    <submittedName>
        <fullName evidence="1">Uncharacterized protein</fullName>
    </submittedName>
</protein>
<reference evidence="1 2" key="1">
    <citation type="submission" date="2019-12" db="EMBL/GenBank/DDBJ databases">
        <authorList>
            <person name="Alioto T."/>
            <person name="Alioto T."/>
            <person name="Gomez Garrido J."/>
        </authorList>
    </citation>
    <scope>NUCLEOTIDE SEQUENCE [LARGE SCALE GENOMIC DNA]</scope>
</reference>
<accession>A0A8S0T5G9</accession>
<dbReference type="OrthoDB" id="1748634at2759"/>
<comment type="caution">
    <text evidence="1">The sequence shown here is derived from an EMBL/GenBank/DDBJ whole genome shotgun (WGS) entry which is preliminary data.</text>
</comment>
<organism evidence="1 2">
    <name type="scientific">Olea europaea subsp. europaea</name>
    <dbReference type="NCBI Taxonomy" id="158383"/>
    <lineage>
        <taxon>Eukaryota</taxon>
        <taxon>Viridiplantae</taxon>
        <taxon>Streptophyta</taxon>
        <taxon>Embryophyta</taxon>
        <taxon>Tracheophyta</taxon>
        <taxon>Spermatophyta</taxon>
        <taxon>Magnoliopsida</taxon>
        <taxon>eudicotyledons</taxon>
        <taxon>Gunneridae</taxon>
        <taxon>Pentapetalae</taxon>
        <taxon>asterids</taxon>
        <taxon>lamiids</taxon>
        <taxon>Lamiales</taxon>
        <taxon>Oleaceae</taxon>
        <taxon>Oleeae</taxon>
        <taxon>Olea</taxon>
    </lineage>
</organism>
<dbReference type="EMBL" id="CACTIH010005610">
    <property type="protein sequence ID" value="CAA2998903.1"/>
    <property type="molecule type" value="Genomic_DNA"/>
</dbReference>
<dbReference type="AlphaFoldDB" id="A0A8S0T5G9"/>
<dbReference type="Gramene" id="OE9A060624T1">
    <property type="protein sequence ID" value="OE9A060624C1"/>
    <property type="gene ID" value="OE9A060624"/>
</dbReference>
<evidence type="ECO:0000313" key="2">
    <source>
        <dbReference type="Proteomes" id="UP000594638"/>
    </source>
</evidence>
<name>A0A8S0T5G9_OLEEU</name>
<sequence>MQVWLGKYCEWNKNGRWIRVNLNEGLRQFENDHFILATQVKQIFYSMENEILSWYIALQAPPRDFHLIDMEANTAYEATISLDISRQNLDDLDEIRIMQRQMLKAYYVICRVVL</sequence>
<dbReference type="Proteomes" id="UP000594638">
    <property type="component" value="Unassembled WGS sequence"/>
</dbReference>
<keyword evidence="2" id="KW-1185">Reference proteome</keyword>
<proteinExistence type="predicted"/>
<gene>
    <name evidence="1" type="ORF">OLEA9_A060624</name>
</gene>